<reference evidence="1" key="1">
    <citation type="journal article" date="2014" name="Int. J. Syst. Evol. Microbiol.">
        <title>Complete genome sequence of Corynebacterium casei LMG S-19264T (=DSM 44701T), isolated from a smear-ripened cheese.</title>
        <authorList>
            <consortium name="US DOE Joint Genome Institute (JGI-PGF)"/>
            <person name="Walter F."/>
            <person name="Albersmeier A."/>
            <person name="Kalinowski J."/>
            <person name="Ruckert C."/>
        </authorList>
    </citation>
    <scope>NUCLEOTIDE SEQUENCE</scope>
    <source>
        <strain evidence="1">CGMCC 1.7081</strain>
    </source>
</reference>
<dbReference type="Pfam" id="PF14539">
    <property type="entry name" value="DUF4442"/>
    <property type="match status" value="1"/>
</dbReference>
<dbReference type="AlphaFoldDB" id="A0A8J3MD14"/>
<evidence type="ECO:0000313" key="1">
    <source>
        <dbReference type="EMBL" id="GHG92776.1"/>
    </source>
</evidence>
<dbReference type="Proteomes" id="UP000611500">
    <property type="component" value="Unassembled WGS sequence"/>
</dbReference>
<dbReference type="NCBIfam" id="TIGR00369">
    <property type="entry name" value="unchar_dom_1"/>
    <property type="match status" value="1"/>
</dbReference>
<reference evidence="1" key="2">
    <citation type="submission" date="2020-09" db="EMBL/GenBank/DDBJ databases">
        <authorList>
            <person name="Sun Q."/>
            <person name="Zhou Y."/>
        </authorList>
    </citation>
    <scope>NUCLEOTIDE SEQUENCE</scope>
    <source>
        <strain evidence="1">CGMCC 1.7081</strain>
    </source>
</reference>
<sequence>MNVRGALQNRTYEGSLRFEVEEVSVDHAIGRMAVQPGVLNPFGTVHAGALIWFADVVATYCAIGDLQTVEENGQGFPVAVDLHSVLLANERDGDLTATARCIRRGRQVVVVGTAITGKAGRVLLEMTTTHLRSGSPR</sequence>
<dbReference type="RefSeq" id="WP_028095432.1">
    <property type="nucleotide sequence ID" value="NZ_BNAP01000010.1"/>
</dbReference>
<dbReference type="EMBL" id="BNAP01000010">
    <property type="protein sequence ID" value="GHG92776.1"/>
    <property type="molecule type" value="Genomic_DNA"/>
</dbReference>
<accession>A0A8J3MD14</accession>
<dbReference type="SUPFAM" id="SSF54637">
    <property type="entry name" value="Thioesterase/thiol ester dehydrase-isomerase"/>
    <property type="match status" value="1"/>
</dbReference>
<proteinExistence type="predicted"/>
<dbReference type="InterPro" id="IPR029069">
    <property type="entry name" value="HotDog_dom_sf"/>
</dbReference>
<organism evidence="1 2">
    <name type="scientific">Pseudodonghicola xiamenensis</name>
    <dbReference type="NCBI Taxonomy" id="337702"/>
    <lineage>
        <taxon>Bacteria</taxon>
        <taxon>Pseudomonadati</taxon>
        <taxon>Pseudomonadota</taxon>
        <taxon>Alphaproteobacteria</taxon>
        <taxon>Rhodobacterales</taxon>
        <taxon>Paracoccaceae</taxon>
        <taxon>Pseudodonghicola</taxon>
    </lineage>
</organism>
<dbReference type="InterPro" id="IPR003736">
    <property type="entry name" value="PAAI_dom"/>
</dbReference>
<name>A0A8J3MD14_9RHOB</name>
<dbReference type="InterPro" id="IPR027961">
    <property type="entry name" value="DUF4442"/>
</dbReference>
<dbReference type="GO" id="GO:0016790">
    <property type="term" value="F:thiolester hydrolase activity"/>
    <property type="evidence" value="ECO:0007669"/>
    <property type="project" value="UniProtKB-ARBA"/>
</dbReference>
<protein>
    <recommendedName>
        <fullName evidence="3">Acyl-coenzyme A thioesterase PaaI, contains HGG motif</fullName>
    </recommendedName>
</protein>
<evidence type="ECO:0000313" key="2">
    <source>
        <dbReference type="Proteomes" id="UP000611500"/>
    </source>
</evidence>
<evidence type="ECO:0008006" key="3">
    <source>
        <dbReference type="Google" id="ProtNLM"/>
    </source>
</evidence>
<gene>
    <name evidence="1" type="ORF">GCM10010961_24810</name>
</gene>
<keyword evidence="2" id="KW-1185">Reference proteome</keyword>
<comment type="caution">
    <text evidence="1">The sequence shown here is derived from an EMBL/GenBank/DDBJ whole genome shotgun (WGS) entry which is preliminary data.</text>
</comment>
<dbReference type="Gene3D" id="3.10.129.10">
    <property type="entry name" value="Hotdog Thioesterase"/>
    <property type="match status" value="1"/>
</dbReference>
<dbReference type="CDD" id="cd03443">
    <property type="entry name" value="PaaI_thioesterase"/>
    <property type="match status" value="1"/>
</dbReference>